<evidence type="ECO:0008006" key="2">
    <source>
        <dbReference type="Google" id="ProtNLM"/>
    </source>
</evidence>
<name>A0A6N3BB76_9CLOT</name>
<accession>A0A6N3BB76</accession>
<dbReference type="AlphaFoldDB" id="A0A6N3BB76"/>
<gene>
    <name evidence="1" type="ORF">CPLFYP93_01125</name>
</gene>
<reference evidence="1" key="1">
    <citation type="submission" date="2019-11" db="EMBL/GenBank/DDBJ databases">
        <authorList>
            <person name="Feng L."/>
        </authorList>
    </citation>
    <scope>NUCLEOTIDE SEQUENCE</scope>
    <source>
        <strain evidence="1">CParaputrificumLFYP93</strain>
    </source>
</reference>
<evidence type="ECO:0000313" key="1">
    <source>
        <dbReference type="EMBL" id="VYT99787.1"/>
    </source>
</evidence>
<dbReference type="EMBL" id="CACRTV010000033">
    <property type="protein sequence ID" value="VYT99787.1"/>
    <property type="molecule type" value="Genomic_DNA"/>
</dbReference>
<organism evidence="1">
    <name type="scientific">Clostridium paraputrificum</name>
    <dbReference type="NCBI Taxonomy" id="29363"/>
    <lineage>
        <taxon>Bacteria</taxon>
        <taxon>Bacillati</taxon>
        <taxon>Bacillota</taxon>
        <taxon>Clostridia</taxon>
        <taxon>Eubacteriales</taxon>
        <taxon>Clostridiaceae</taxon>
        <taxon>Clostridium</taxon>
    </lineage>
</organism>
<protein>
    <recommendedName>
        <fullName evidence="2">SHOCT domain-containing protein</fullName>
    </recommendedName>
</protein>
<dbReference type="RefSeq" id="WP_156560146.1">
    <property type="nucleotide sequence ID" value="NZ_CACRTV010000033.1"/>
</dbReference>
<proteinExistence type="predicted"/>
<sequence length="248" mass="28183">MSIFGKKESCMVCNKLGAKVAIFNGFICKECYDKSYDYLSNSVDISQRRVREIEDAISKYFLNQEDLNEFNGNKKIGTYIEIDEENKMFQVLDSFGKRVKDAVVYRYGDITRFELVEDGFVINKGGLGQPPIENINGQTTNAFVNNLKLRLYSSNKNKGNKEIKIVASELNIHSNLYNSIYGTVKELMQFLESTINSENNSLESSSDDIDFTNELSTVDEILKIEGLLDSGIITQDEFDKIQSRILGF</sequence>